<dbReference type="Pfam" id="PF20478">
    <property type="entry name" value="P2RX7_C"/>
    <property type="match status" value="1"/>
</dbReference>
<dbReference type="InterPro" id="IPR046815">
    <property type="entry name" value="P2RX7_C"/>
</dbReference>
<gene>
    <name evidence="3" type="ORF">PACLA_8A083781</name>
</gene>
<reference evidence="3" key="1">
    <citation type="submission" date="2020-04" db="EMBL/GenBank/DDBJ databases">
        <authorList>
            <person name="Alioto T."/>
            <person name="Alioto T."/>
            <person name="Gomez Garrido J."/>
        </authorList>
    </citation>
    <scope>NUCLEOTIDE SEQUENCE</scope>
    <source>
        <strain evidence="3">A484AB</strain>
    </source>
</reference>
<protein>
    <recommendedName>
        <fullName evidence="2">P2X purinoreceptor 7 intracellular domain-containing protein</fullName>
    </recommendedName>
</protein>
<evidence type="ECO:0000313" key="4">
    <source>
        <dbReference type="Proteomes" id="UP001152795"/>
    </source>
</evidence>
<feature type="compositionally biased region" description="Acidic residues" evidence="1">
    <location>
        <begin position="39"/>
        <end position="49"/>
    </location>
</feature>
<comment type="caution">
    <text evidence="3">The sequence shown here is derived from an EMBL/GenBank/DDBJ whole genome shotgun (WGS) entry which is preliminary data.</text>
</comment>
<organism evidence="3 4">
    <name type="scientific">Paramuricea clavata</name>
    <name type="common">Red gorgonian</name>
    <name type="synonym">Violescent sea-whip</name>
    <dbReference type="NCBI Taxonomy" id="317549"/>
    <lineage>
        <taxon>Eukaryota</taxon>
        <taxon>Metazoa</taxon>
        <taxon>Cnidaria</taxon>
        <taxon>Anthozoa</taxon>
        <taxon>Octocorallia</taxon>
        <taxon>Malacalcyonacea</taxon>
        <taxon>Plexauridae</taxon>
        <taxon>Paramuricea</taxon>
    </lineage>
</organism>
<keyword evidence="4" id="KW-1185">Reference proteome</keyword>
<dbReference type="Proteomes" id="UP001152795">
    <property type="component" value="Unassembled WGS sequence"/>
</dbReference>
<dbReference type="EMBL" id="CACRXK020001655">
    <property type="protein sequence ID" value="CAB3990423.1"/>
    <property type="molecule type" value="Genomic_DNA"/>
</dbReference>
<evidence type="ECO:0000259" key="2">
    <source>
        <dbReference type="Pfam" id="PF20478"/>
    </source>
</evidence>
<dbReference type="AlphaFoldDB" id="A0A7D9HU08"/>
<name>A0A7D9HU08_PARCT</name>
<dbReference type="OrthoDB" id="9898867at2759"/>
<evidence type="ECO:0000256" key="1">
    <source>
        <dbReference type="SAM" id="MobiDB-lite"/>
    </source>
</evidence>
<feature type="region of interest" description="Disordered" evidence="1">
    <location>
        <begin position="135"/>
        <end position="157"/>
    </location>
</feature>
<feature type="domain" description="P2X purinoreceptor 7 intracellular" evidence="2">
    <location>
        <begin position="137"/>
        <end position="267"/>
    </location>
</feature>
<evidence type="ECO:0000313" key="3">
    <source>
        <dbReference type="EMBL" id="CAB3990423.1"/>
    </source>
</evidence>
<dbReference type="PANTHER" id="PTHR36981:SF3">
    <property type="entry name" value="UBIQUITIN-LIKE PROTEASE FAMILY PROFILE DOMAIN-CONTAINING PROTEIN"/>
    <property type="match status" value="1"/>
</dbReference>
<sequence length="271" mass="30679">MCSREKGRNACPCKGIGNYCSSVCHPESQSCMNRLNIESDTDEDTDSFETFESQSEMQELGEHDTDDDDSEKSDTPEPQAKRARGRTSGLSRGARGRNLVESLDVNALRRLALELLCRQPATFCDLVNGELPQNMQQDQGEQSHSPPEEPSQPPEEGNPEWCFCGNCEQMPTQDENKCCAKRIMPCVTVNPLFNQLVLDLQMRYREDILVLEHPRNNENFRHAAYRQFVLWQHGRLGKGNRVVVPSCCVLAIRARYPSPNGVYIGFRPARL</sequence>
<feature type="region of interest" description="Disordered" evidence="1">
    <location>
        <begin position="38"/>
        <end position="93"/>
    </location>
</feature>
<accession>A0A7D9HU08</accession>
<proteinExistence type="predicted"/>
<dbReference type="PANTHER" id="PTHR36981">
    <property type="entry name" value="ZGC:195170"/>
    <property type="match status" value="1"/>
</dbReference>